<name>A0A0F9VN13_9ZZZZ</name>
<proteinExistence type="predicted"/>
<gene>
    <name evidence="1" type="ORF">LCGC14_0386050</name>
</gene>
<accession>A0A0F9VN13</accession>
<sequence length="138" mass="14471">MIIDKQLLLDDELDIGAGGGSQASTFSVDLGVAKNIAAGRPMYVVVVIDETFDGGTSLKIDIVTDTVATLASPTTHVGTMAILQTDLAAGREPIVIPIGQIDSDRERYLGLYYTDVGTFSAGKVTAFITMDPQSNFGG</sequence>
<dbReference type="Gene3D" id="2.60.120.1110">
    <property type="match status" value="1"/>
</dbReference>
<protein>
    <submittedName>
        <fullName evidence="1">Uncharacterized protein</fullName>
    </submittedName>
</protein>
<organism evidence="1">
    <name type="scientific">marine sediment metagenome</name>
    <dbReference type="NCBI Taxonomy" id="412755"/>
    <lineage>
        <taxon>unclassified sequences</taxon>
        <taxon>metagenomes</taxon>
        <taxon>ecological metagenomes</taxon>
    </lineage>
</organism>
<reference evidence="1" key="1">
    <citation type="journal article" date="2015" name="Nature">
        <title>Complex archaea that bridge the gap between prokaryotes and eukaryotes.</title>
        <authorList>
            <person name="Spang A."/>
            <person name="Saw J.H."/>
            <person name="Jorgensen S.L."/>
            <person name="Zaremba-Niedzwiedzka K."/>
            <person name="Martijn J."/>
            <person name="Lind A.E."/>
            <person name="van Eijk R."/>
            <person name="Schleper C."/>
            <person name="Guy L."/>
            <person name="Ettema T.J."/>
        </authorList>
    </citation>
    <scope>NUCLEOTIDE SEQUENCE</scope>
</reference>
<comment type="caution">
    <text evidence="1">The sequence shown here is derived from an EMBL/GenBank/DDBJ whole genome shotgun (WGS) entry which is preliminary data.</text>
</comment>
<dbReference type="Pfam" id="PF21190">
    <property type="entry name" value="Bbp16"/>
    <property type="match status" value="1"/>
</dbReference>
<dbReference type="AlphaFoldDB" id="A0A0F9VN13"/>
<dbReference type="EMBL" id="LAZR01000319">
    <property type="protein sequence ID" value="KKN74856.1"/>
    <property type="molecule type" value="Genomic_DNA"/>
</dbReference>
<dbReference type="InterPro" id="IPR048922">
    <property type="entry name" value="Bbp16"/>
</dbReference>
<evidence type="ECO:0000313" key="1">
    <source>
        <dbReference type="EMBL" id="KKN74856.1"/>
    </source>
</evidence>